<feature type="compositionally biased region" description="Low complexity" evidence="1">
    <location>
        <begin position="33"/>
        <end position="45"/>
    </location>
</feature>
<name>A0A8S0QGW1_OLEEU</name>
<feature type="region of interest" description="Disordered" evidence="1">
    <location>
        <begin position="1"/>
        <end position="106"/>
    </location>
</feature>
<dbReference type="OrthoDB" id="676141at2759"/>
<comment type="caution">
    <text evidence="2">The sequence shown here is derived from an EMBL/GenBank/DDBJ whole genome shotgun (WGS) entry which is preliminary data.</text>
</comment>
<feature type="compositionally biased region" description="Low complexity" evidence="1">
    <location>
        <begin position="72"/>
        <end position="82"/>
    </location>
</feature>
<feature type="compositionally biased region" description="Basic and acidic residues" evidence="1">
    <location>
        <begin position="11"/>
        <end position="24"/>
    </location>
</feature>
<evidence type="ECO:0000313" key="2">
    <source>
        <dbReference type="EMBL" id="CAA2966908.1"/>
    </source>
</evidence>
<evidence type="ECO:0000313" key="3">
    <source>
        <dbReference type="Proteomes" id="UP000594638"/>
    </source>
</evidence>
<dbReference type="Gramene" id="OE9A103732T1">
    <property type="protein sequence ID" value="OE9A103732C1"/>
    <property type="gene ID" value="OE9A103732"/>
</dbReference>
<dbReference type="PANTHER" id="PTHR33673:SF36">
    <property type="entry name" value="MYB-LIKE PROTEIN Q"/>
    <property type="match status" value="1"/>
</dbReference>
<protein>
    <submittedName>
        <fullName evidence="2">Uncharacterized protein</fullName>
    </submittedName>
</protein>
<feature type="compositionally biased region" description="Polar residues" evidence="1">
    <location>
        <begin position="178"/>
        <end position="187"/>
    </location>
</feature>
<dbReference type="EMBL" id="CACTIH010001872">
    <property type="protein sequence ID" value="CAA2966908.1"/>
    <property type="molecule type" value="Genomic_DNA"/>
</dbReference>
<feature type="compositionally biased region" description="Polar residues" evidence="1">
    <location>
        <begin position="1"/>
        <end position="10"/>
    </location>
</feature>
<feature type="compositionally biased region" description="Polar residues" evidence="1">
    <location>
        <begin position="327"/>
        <end position="339"/>
    </location>
</feature>
<feature type="region of interest" description="Disordered" evidence="1">
    <location>
        <begin position="136"/>
        <end position="188"/>
    </location>
</feature>
<accession>A0A8S0QGW1</accession>
<feature type="compositionally biased region" description="Basic and acidic residues" evidence="1">
    <location>
        <begin position="47"/>
        <end position="64"/>
    </location>
</feature>
<dbReference type="AlphaFoldDB" id="A0A8S0QGW1"/>
<sequence>MESEYVSESNELVKKNSEVKHEDGIQLLEAKTSGFSSVSSSSSLSNEHLKKNSEVKHEDGKQLLEAKASGFSSVSSSSSVSSLELNTGERVHFDDPSAKSGQDGPLSFESEFLSSLDVTDQTPNWSMISASPHAEAGFLSSPGTSYQSPERNTDNKFQMQSPPVQTMGQPAGYDPNRIPSSIFSPKPTSAMEWSVTSNESLFSIGSNSYSRDQANLLGKSGELPRREESNNSPLNLQFVPDAKSDDFNSFPSVLPPVLGVPQHEENSVKLGKSSSVIEEDCSNSLEMAPVTTVENHAKENIASVKEIPPPDISSNAVDGKGIAAEATRTSSGAPLTSPSLPRLSDESGNSCHSFAFPVLVNIGEKTDSCKVINEKPQLESQLPEANPKASAKRWFSSSSCWPCCC</sequence>
<feature type="compositionally biased region" description="Polar residues" evidence="1">
    <location>
        <begin position="141"/>
        <end position="168"/>
    </location>
</feature>
<gene>
    <name evidence="2" type="ORF">OLEA9_A103732</name>
</gene>
<proteinExistence type="predicted"/>
<feature type="region of interest" description="Disordered" evidence="1">
    <location>
        <begin position="324"/>
        <end position="344"/>
    </location>
</feature>
<evidence type="ECO:0000256" key="1">
    <source>
        <dbReference type="SAM" id="MobiDB-lite"/>
    </source>
</evidence>
<reference evidence="2 3" key="1">
    <citation type="submission" date="2019-12" db="EMBL/GenBank/DDBJ databases">
        <authorList>
            <person name="Alioto T."/>
            <person name="Alioto T."/>
            <person name="Gomez Garrido J."/>
        </authorList>
    </citation>
    <scope>NUCLEOTIDE SEQUENCE [LARGE SCALE GENOMIC DNA]</scope>
</reference>
<keyword evidence="3" id="KW-1185">Reference proteome</keyword>
<dbReference type="PANTHER" id="PTHR33673">
    <property type="entry name" value="SUPPRESSOR SRP40-LIKE PROTEIN"/>
    <property type="match status" value="1"/>
</dbReference>
<dbReference type="Proteomes" id="UP000594638">
    <property type="component" value="Unassembled WGS sequence"/>
</dbReference>
<organism evidence="2 3">
    <name type="scientific">Olea europaea subsp. europaea</name>
    <dbReference type="NCBI Taxonomy" id="158383"/>
    <lineage>
        <taxon>Eukaryota</taxon>
        <taxon>Viridiplantae</taxon>
        <taxon>Streptophyta</taxon>
        <taxon>Embryophyta</taxon>
        <taxon>Tracheophyta</taxon>
        <taxon>Spermatophyta</taxon>
        <taxon>Magnoliopsida</taxon>
        <taxon>eudicotyledons</taxon>
        <taxon>Gunneridae</taxon>
        <taxon>Pentapetalae</taxon>
        <taxon>asterids</taxon>
        <taxon>lamiids</taxon>
        <taxon>Lamiales</taxon>
        <taxon>Oleaceae</taxon>
        <taxon>Oleeae</taxon>
        <taxon>Olea</taxon>
    </lineage>
</organism>
<feature type="compositionally biased region" description="Basic and acidic residues" evidence="1">
    <location>
        <begin position="87"/>
        <end position="97"/>
    </location>
</feature>